<proteinExistence type="predicted"/>
<keyword evidence="2" id="KW-1185">Reference proteome</keyword>
<evidence type="ECO:0000313" key="2">
    <source>
        <dbReference type="Proteomes" id="UP000199559"/>
    </source>
</evidence>
<accession>A0A1I3SN44</accession>
<sequence>MSFRPIIYTILCFSVFFSCKKDKDMSDDNTAFFGGEIINPSSKYIVLYKSSTIIDTVYLDKKNRFKYSFNNFEPGLFSFYDGKESQSLLVQPGDSIMVRVNTMEFDESLVFSGIGAKENNYLMDLFLETEKQEQEVLEISQLEPKVFDKKLCDIRRNKLDKLKTFSIKYNTSELFNTFAKANIDYNYFYSKEAYPFINYGKNESDIFKTLPDNFFDFRKEINYNNSTLKDYRPYVSFLRFHFNNIALQEHFKHSEDDTYNNQSLDYNLDKLTLIDAKINDTFIKNRLLYYNMIKFINVSKSVDDYDTLLASFEKKSTNKEQKFNATSLVNSYKLLKPGHVIPDLMVLDNNEQVQHLRAIIKKPTLIYFWDVTDRYHLKVCHERAKDLEKKYPEFDFLAISINRISGKEQTEVLKRNHLGFTNEYHFEDAPKAIEQLSIRPINKVFIVDKDAKIINPKANMFDITIESEMLSLINK</sequence>
<gene>
    <name evidence="1" type="ORF">SAMN05443431_11119</name>
</gene>
<evidence type="ECO:0000313" key="1">
    <source>
        <dbReference type="EMBL" id="SFJ59993.1"/>
    </source>
</evidence>
<reference evidence="2" key="1">
    <citation type="submission" date="2016-10" db="EMBL/GenBank/DDBJ databases">
        <authorList>
            <person name="Varghese N."/>
            <person name="Submissions S."/>
        </authorList>
    </citation>
    <scope>NUCLEOTIDE SEQUENCE [LARGE SCALE GENOMIC DNA]</scope>
    <source>
        <strain evidence="2">DSM 28881</strain>
    </source>
</reference>
<protein>
    <submittedName>
        <fullName evidence="1">Peroxiredoxin</fullName>
    </submittedName>
</protein>
<dbReference type="STRING" id="1144750.SAMN05443431_11119"/>
<dbReference type="SUPFAM" id="SSF52833">
    <property type="entry name" value="Thioredoxin-like"/>
    <property type="match status" value="1"/>
</dbReference>
<name>A0A1I3SN44_9FLAO</name>
<dbReference type="Proteomes" id="UP000199559">
    <property type="component" value="Unassembled WGS sequence"/>
</dbReference>
<dbReference type="PROSITE" id="PS51257">
    <property type="entry name" value="PROKAR_LIPOPROTEIN"/>
    <property type="match status" value="1"/>
</dbReference>
<dbReference type="AlphaFoldDB" id="A0A1I3SN44"/>
<dbReference type="InterPro" id="IPR036249">
    <property type="entry name" value="Thioredoxin-like_sf"/>
</dbReference>
<dbReference type="EMBL" id="FORM01000011">
    <property type="protein sequence ID" value="SFJ59993.1"/>
    <property type="molecule type" value="Genomic_DNA"/>
</dbReference>
<organism evidence="1 2">
    <name type="scientific">Olleya namhaensis</name>
    <dbReference type="NCBI Taxonomy" id="1144750"/>
    <lineage>
        <taxon>Bacteria</taxon>
        <taxon>Pseudomonadati</taxon>
        <taxon>Bacteroidota</taxon>
        <taxon>Flavobacteriia</taxon>
        <taxon>Flavobacteriales</taxon>
        <taxon>Flavobacteriaceae</taxon>
    </lineage>
</organism>
<dbReference type="Gene3D" id="3.40.30.10">
    <property type="entry name" value="Glutaredoxin"/>
    <property type="match status" value="1"/>
</dbReference>